<evidence type="ECO:0000313" key="4">
    <source>
        <dbReference type="Proteomes" id="UP000324797"/>
    </source>
</evidence>
<evidence type="ECO:0000256" key="2">
    <source>
        <dbReference type="SAM" id="SignalP"/>
    </source>
</evidence>
<gene>
    <name evidence="3" type="ORF">FXV83_18585</name>
</gene>
<dbReference type="Pfam" id="PF03401">
    <property type="entry name" value="TctC"/>
    <property type="match status" value="1"/>
</dbReference>
<proteinExistence type="inferred from homology"/>
<sequence length="323" mass="34425">MKRRDFLLLTAGAGIAPVGFSPSMAAVDYPAKPVRVMVGFPANGPVDIAGRVVSEWLTERLGQHFAVENKPGESGNTATREVVRAAADGYTLLIFGPVNTINTTLFGDLDFDFGRDILPIAGLYRVPLVVEVNPSVPVNSAAELLTYARQNPGKLKVGYGGKGTPQHIGIELFKWMAKVDMKLTAFTGSVPALQALQAGKVDVMFDPLPSSIGLIRDNKLRPLAVTTLVRSPVLPDVPSMSEHVPGYEAGSWFGLGAPRETPAEVVAKLDAAVGEGLATTRIRLRIESLGGTPLLLSQRELAQFVTAETERFSLVIKAAGIGR</sequence>
<dbReference type="RefSeq" id="WP_148740852.1">
    <property type="nucleotide sequence ID" value="NZ_VSTH01000057.1"/>
</dbReference>
<name>A0A5S4YLI9_9BRAD</name>
<dbReference type="SUPFAM" id="SSF53850">
    <property type="entry name" value="Periplasmic binding protein-like II"/>
    <property type="match status" value="1"/>
</dbReference>
<keyword evidence="2" id="KW-0732">Signal</keyword>
<dbReference type="Proteomes" id="UP000324797">
    <property type="component" value="Unassembled WGS sequence"/>
</dbReference>
<dbReference type="InterPro" id="IPR005064">
    <property type="entry name" value="BUG"/>
</dbReference>
<feature type="chain" id="PRO_5024457510" evidence="2">
    <location>
        <begin position="26"/>
        <end position="323"/>
    </location>
</feature>
<keyword evidence="4" id="KW-1185">Reference proteome</keyword>
<dbReference type="InterPro" id="IPR042100">
    <property type="entry name" value="Bug_dom1"/>
</dbReference>
<comment type="caution">
    <text evidence="3">The sequence shown here is derived from an EMBL/GenBank/DDBJ whole genome shotgun (WGS) entry which is preliminary data.</text>
</comment>
<feature type="signal peptide" evidence="2">
    <location>
        <begin position="1"/>
        <end position="25"/>
    </location>
</feature>
<dbReference type="Gene3D" id="3.40.190.150">
    <property type="entry name" value="Bordetella uptake gene, domain 1"/>
    <property type="match status" value="1"/>
</dbReference>
<dbReference type="PANTHER" id="PTHR42928">
    <property type="entry name" value="TRICARBOXYLATE-BINDING PROTEIN"/>
    <property type="match status" value="1"/>
</dbReference>
<reference evidence="3 4" key="1">
    <citation type="submission" date="2019-08" db="EMBL/GenBank/DDBJ databases">
        <title>Bradyrhizobium hipponensis sp. nov., a rhizobium isolated from a Lupinus angustifolius root nodule in Tunisia.</title>
        <authorList>
            <person name="Off K."/>
            <person name="Rejili M."/>
            <person name="Mars M."/>
            <person name="Brachmann A."/>
            <person name="Marin M."/>
        </authorList>
    </citation>
    <scope>NUCLEOTIDE SEQUENCE [LARGE SCALE GENOMIC DNA]</scope>
    <source>
        <strain evidence="4">aSej3</strain>
    </source>
</reference>
<dbReference type="PANTHER" id="PTHR42928:SF5">
    <property type="entry name" value="BLR1237 PROTEIN"/>
    <property type="match status" value="1"/>
</dbReference>
<dbReference type="AlphaFoldDB" id="A0A5S4YLI9"/>
<accession>A0A5S4YLI9</accession>
<organism evidence="3 4">
    <name type="scientific">Bradyrhizobium hipponense</name>
    <dbReference type="NCBI Taxonomy" id="2605638"/>
    <lineage>
        <taxon>Bacteria</taxon>
        <taxon>Pseudomonadati</taxon>
        <taxon>Pseudomonadota</taxon>
        <taxon>Alphaproteobacteria</taxon>
        <taxon>Hyphomicrobiales</taxon>
        <taxon>Nitrobacteraceae</taxon>
        <taxon>Bradyrhizobium</taxon>
    </lineage>
</organism>
<dbReference type="PIRSF" id="PIRSF017082">
    <property type="entry name" value="YflP"/>
    <property type="match status" value="1"/>
</dbReference>
<dbReference type="Gene3D" id="3.40.190.10">
    <property type="entry name" value="Periplasmic binding protein-like II"/>
    <property type="match status" value="1"/>
</dbReference>
<comment type="similarity">
    <text evidence="1">Belongs to the UPF0065 (bug) family.</text>
</comment>
<protein>
    <submittedName>
        <fullName evidence="3">Tripartite tricarboxylate transporter substrate binding protein</fullName>
    </submittedName>
</protein>
<dbReference type="EMBL" id="VSTH01000057">
    <property type="protein sequence ID" value="TYO64998.1"/>
    <property type="molecule type" value="Genomic_DNA"/>
</dbReference>
<evidence type="ECO:0000256" key="1">
    <source>
        <dbReference type="ARBA" id="ARBA00006987"/>
    </source>
</evidence>
<evidence type="ECO:0000313" key="3">
    <source>
        <dbReference type="EMBL" id="TYO64998.1"/>
    </source>
</evidence>